<protein>
    <recommendedName>
        <fullName evidence="9">DUF86 domain-containing protein</fullName>
    </recommendedName>
</protein>
<keyword evidence="3" id="KW-0540">Nuclease</keyword>
<sequence length="119" mass="13880">MKRNIIDYIEDIIDAMEKAIKFTNGITHEDFVMDDKTTFAAVRALEIVGEAVKNVPQEFRERYPEIPWRNMAGMRDKLIHDYFGVDLDVIWKAIKEELPPLKPLVQKVLEDIEMNEGSE</sequence>
<dbReference type="GO" id="GO:0000166">
    <property type="term" value="F:nucleotide binding"/>
    <property type="evidence" value="ECO:0007669"/>
    <property type="project" value="UniProtKB-KW"/>
</dbReference>
<proteinExistence type="inferred from homology"/>
<dbReference type="Pfam" id="PF01934">
    <property type="entry name" value="HepT-like"/>
    <property type="match status" value="1"/>
</dbReference>
<dbReference type="AlphaFoldDB" id="A0A1J5DR41"/>
<dbReference type="PANTHER" id="PTHR34139">
    <property type="entry name" value="UPF0331 PROTEIN MJ0127"/>
    <property type="match status" value="1"/>
</dbReference>
<keyword evidence="1" id="KW-0597">Phosphoprotein</keyword>
<evidence type="ECO:0000256" key="2">
    <source>
        <dbReference type="ARBA" id="ARBA00022649"/>
    </source>
</evidence>
<evidence type="ECO:0008006" key="9">
    <source>
        <dbReference type="Google" id="ProtNLM"/>
    </source>
</evidence>
<dbReference type="Proteomes" id="UP000183085">
    <property type="component" value="Unassembled WGS sequence"/>
</dbReference>
<keyword evidence="2" id="KW-1277">Toxin-antitoxin system</keyword>
<dbReference type="InterPro" id="IPR037038">
    <property type="entry name" value="HepT-like_sf"/>
</dbReference>
<dbReference type="Gene3D" id="1.20.120.580">
    <property type="entry name" value="bsu32300-like"/>
    <property type="match status" value="1"/>
</dbReference>
<evidence type="ECO:0000313" key="7">
    <source>
        <dbReference type="EMBL" id="OIP37955.1"/>
    </source>
</evidence>
<dbReference type="GO" id="GO:0016787">
    <property type="term" value="F:hydrolase activity"/>
    <property type="evidence" value="ECO:0007669"/>
    <property type="project" value="UniProtKB-KW"/>
</dbReference>
<accession>A0A1J5DR41</accession>
<dbReference type="PANTHER" id="PTHR34139:SF1">
    <property type="entry name" value="RNASE MJ1380-RELATED"/>
    <property type="match status" value="1"/>
</dbReference>
<evidence type="ECO:0000256" key="4">
    <source>
        <dbReference type="ARBA" id="ARBA00022741"/>
    </source>
</evidence>
<dbReference type="GO" id="GO:0004540">
    <property type="term" value="F:RNA nuclease activity"/>
    <property type="evidence" value="ECO:0007669"/>
    <property type="project" value="InterPro"/>
</dbReference>
<dbReference type="STRING" id="1817895.AUJ95_07465"/>
<evidence type="ECO:0000256" key="5">
    <source>
        <dbReference type="ARBA" id="ARBA00022801"/>
    </source>
</evidence>
<keyword evidence="5" id="KW-0378">Hydrolase</keyword>
<comment type="caution">
    <text evidence="7">The sequence shown here is derived from an EMBL/GenBank/DDBJ whole genome shotgun (WGS) entry which is preliminary data.</text>
</comment>
<reference evidence="7 8" key="1">
    <citation type="journal article" date="2016" name="Environ. Microbiol.">
        <title>Genomic resolution of a cold subsurface aquifer community provides metabolic insights for novel microbes adapted to high CO concentrations.</title>
        <authorList>
            <person name="Probst A.J."/>
            <person name="Castelle C.J."/>
            <person name="Singh A."/>
            <person name="Brown C.T."/>
            <person name="Anantharaman K."/>
            <person name="Sharon I."/>
            <person name="Hug L.A."/>
            <person name="Burstein D."/>
            <person name="Emerson J.B."/>
            <person name="Thomas B.C."/>
            <person name="Banfield J.F."/>
        </authorList>
    </citation>
    <scope>NUCLEOTIDE SEQUENCE [LARGE SCALE GENOMIC DNA]</scope>
    <source>
        <strain evidence="7">CG2_30_40_21</strain>
    </source>
</reference>
<comment type="similarity">
    <text evidence="6">Belongs to the HepT RNase toxin family.</text>
</comment>
<dbReference type="InterPro" id="IPR051813">
    <property type="entry name" value="HepT_RNase_toxin"/>
</dbReference>
<evidence type="ECO:0000256" key="1">
    <source>
        <dbReference type="ARBA" id="ARBA00022553"/>
    </source>
</evidence>
<evidence type="ECO:0000256" key="6">
    <source>
        <dbReference type="ARBA" id="ARBA00024207"/>
    </source>
</evidence>
<keyword evidence="4" id="KW-0547">Nucleotide-binding</keyword>
<evidence type="ECO:0000256" key="3">
    <source>
        <dbReference type="ARBA" id="ARBA00022722"/>
    </source>
</evidence>
<evidence type="ECO:0000313" key="8">
    <source>
        <dbReference type="Proteomes" id="UP000183085"/>
    </source>
</evidence>
<dbReference type="EMBL" id="MNYI01000192">
    <property type="protein sequence ID" value="OIP37955.1"/>
    <property type="molecule type" value="Genomic_DNA"/>
</dbReference>
<organism evidence="7 8">
    <name type="scientific">Candidatus Desantisbacteria bacterium CG2_30_40_21</name>
    <dbReference type="NCBI Taxonomy" id="1817895"/>
    <lineage>
        <taxon>Bacteria</taxon>
        <taxon>Candidatus Desantisiibacteriota</taxon>
    </lineage>
</organism>
<name>A0A1J5DR41_9BACT</name>
<dbReference type="InterPro" id="IPR008201">
    <property type="entry name" value="HepT-like"/>
</dbReference>
<dbReference type="GO" id="GO:0110001">
    <property type="term" value="C:toxin-antitoxin complex"/>
    <property type="evidence" value="ECO:0007669"/>
    <property type="project" value="InterPro"/>
</dbReference>
<gene>
    <name evidence="7" type="ORF">AUJ95_07465</name>
</gene>